<evidence type="ECO:0000256" key="2">
    <source>
        <dbReference type="ARBA" id="ARBA00022448"/>
    </source>
</evidence>
<dbReference type="EMBL" id="SGBC01000001">
    <property type="protein sequence ID" value="RZD16944.1"/>
    <property type="molecule type" value="Genomic_DNA"/>
</dbReference>
<proteinExistence type="inferred from homology"/>
<dbReference type="PANTHER" id="PTHR42798">
    <property type="entry name" value="LIPOPROTEIN-RELEASING SYSTEM ATP-BINDING PROTEIN LOLD"/>
    <property type="match status" value="1"/>
</dbReference>
<dbReference type="InterPro" id="IPR017911">
    <property type="entry name" value="MacB-like_ATP-bd"/>
</dbReference>
<comment type="similarity">
    <text evidence="1">Belongs to the ABC transporter superfamily.</text>
</comment>
<dbReference type="InterPro" id="IPR003593">
    <property type="entry name" value="AAA+_ATPase"/>
</dbReference>
<keyword evidence="4 6" id="KW-0067">ATP-binding</keyword>
<feature type="domain" description="ABC transporter" evidence="5">
    <location>
        <begin position="9"/>
        <end position="232"/>
    </location>
</feature>
<evidence type="ECO:0000313" key="7">
    <source>
        <dbReference type="Proteomes" id="UP000316562"/>
    </source>
</evidence>
<reference evidence="6 7" key="1">
    <citation type="journal article" date="2019" name="ISME J.">
        <title>Insights into ecological role of a new deltaproteobacterial order Candidatus Acidulodesulfobacterales by metagenomics and metatranscriptomics.</title>
        <authorList>
            <person name="Tan S."/>
            <person name="Liu J."/>
            <person name="Fang Y."/>
            <person name="Hedlund B.P."/>
            <person name="Lian Z.H."/>
            <person name="Huang L.Y."/>
            <person name="Li J.T."/>
            <person name="Huang L.N."/>
            <person name="Li W.J."/>
            <person name="Jiang H.C."/>
            <person name="Dong H.L."/>
            <person name="Shu W.S."/>
        </authorList>
    </citation>
    <scope>NUCLEOTIDE SEQUENCE [LARGE SCALE GENOMIC DNA]</scope>
    <source>
        <strain evidence="6">AP2</strain>
    </source>
</reference>
<dbReference type="InterPro" id="IPR003439">
    <property type="entry name" value="ABC_transporter-like_ATP-bd"/>
</dbReference>
<dbReference type="InterPro" id="IPR027417">
    <property type="entry name" value="P-loop_NTPase"/>
</dbReference>
<dbReference type="GO" id="GO:0016887">
    <property type="term" value="F:ATP hydrolysis activity"/>
    <property type="evidence" value="ECO:0007669"/>
    <property type="project" value="InterPro"/>
</dbReference>
<dbReference type="Gene3D" id="3.40.50.300">
    <property type="entry name" value="P-loop containing nucleotide triphosphate hydrolases"/>
    <property type="match status" value="1"/>
</dbReference>
<dbReference type="Pfam" id="PF00005">
    <property type="entry name" value="ABC_tran"/>
    <property type="match status" value="1"/>
</dbReference>
<gene>
    <name evidence="6" type="ORF">EVJ46_01515</name>
</gene>
<dbReference type="SUPFAM" id="SSF52540">
    <property type="entry name" value="P-loop containing nucleoside triphosphate hydrolases"/>
    <property type="match status" value="1"/>
</dbReference>
<dbReference type="PANTHER" id="PTHR42798:SF4">
    <property type="entry name" value="ABC TRANSPORTER DOMAIN-CONTAINING PROTEIN"/>
    <property type="match status" value="1"/>
</dbReference>
<evidence type="ECO:0000259" key="5">
    <source>
        <dbReference type="PROSITE" id="PS50893"/>
    </source>
</evidence>
<organism evidence="6 7">
    <name type="scientific">Acididesulfobacter guangdongensis</name>
    <dbReference type="NCBI Taxonomy" id="2597225"/>
    <lineage>
        <taxon>Bacteria</taxon>
        <taxon>Deltaproteobacteria</taxon>
        <taxon>Candidatus Acidulodesulfobacterales</taxon>
        <taxon>Candidatus Acididesulfobacter</taxon>
    </lineage>
</organism>
<keyword evidence="2" id="KW-0813">Transport</keyword>
<dbReference type="CDD" id="cd03255">
    <property type="entry name" value="ABC_MJ0796_LolCDE_FtsE"/>
    <property type="match status" value="1"/>
</dbReference>
<accession>A0A519BI62</accession>
<sequence>MNENFKNAVSLSNISKIFKAGANNDEVIVLKNTGIDIKYGDSIAITGESGTGKSTLLHIMGCLLKPDSGTVNFFDDIDVNNLSDNRLARFRNENIGFVFQFHYLLNEFNCVENVAMPLFIKGEAKASALKKAKDYLCEFGLEHRLYFKPYMLSGGEQQRTAVARALVAYPKVILMDEPTGNLDPRQAESLQKIILDLKEKYNKTLIVVTHDSNFSNMMNIKITIENGSIKKY</sequence>
<protein>
    <submittedName>
        <fullName evidence="6">ABC transporter ATP-binding protein</fullName>
    </submittedName>
</protein>
<dbReference type="AlphaFoldDB" id="A0A519BI62"/>
<dbReference type="Proteomes" id="UP000316562">
    <property type="component" value="Unassembled WGS sequence"/>
</dbReference>
<dbReference type="GO" id="GO:0005524">
    <property type="term" value="F:ATP binding"/>
    <property type="evidence" value="ECO:0007669"/>
    <property type="project" value="UniProtKB-KW"/>
</dbReference>
<evidence type="ECO:0000256" key="1">
    <source>
        <dbReference type="ARBA" id="ARBA00005417"/>
    </source>
</evidence>
<evidence type="ECO:0000256" key="3">
    <source>
        <dbReference type="ARBA" id="ARBA00022741"/>
    </source>
</evidence>
<dbReference type="SMART" id="SM00382">
    <property type="entry name" value="AAA"/>
    <property type="match status" value="1"/>
</dbReference>
<evidence type="ECO:0000256" key="4">
    <source>
        <dbReference type="ARBA" id="ARBA00022840"/>
    </source>
</evidence>
<dbReference type="PROSITE" id="PS50893">
    <property type="entry name" value="ABC_TRANSPORTER_2"/>
    <property type="match status" value="1"/>
</dbReference>
<keyword evidence="3" id="KW-0547">Nucleotide-binding</keyword>
<comment type="caution">
    <text evidence="6">The sequence shown here is derived from an EMBL/GenBank/DDBJ whole genome shotgun (WGS) entry which is preliminary data.</text>
</comment>
<name>A0A519BI62_ACIG2</name>
<evidence type="ECO:0000313" key="6">
    <source>
        <dbReference type="EMBL" id="RZD16944.1"/>
    </source>
</evidence>